<organism evidence="2 3">
    <name type="scientific">Vitis vinifera</name>
    <name type="common">Grape</name>
    <dbReference type="NCBI Taxonomy" id="29760"/>
    <lineage>
        <taxon>Eukaryota</taxon>
        <taxon>Viridiplantae</taxon>
        <taxon>Streptophyta</taxon>
        <taxon>Embryophyta</taxon>
        <taxon>Tracheophyta</taxon>
        <taxon>Spermatophyta</taxon>
        <taxon>Magnoliopsida</taxon>
        <taxon>eudicotyledons</taxon>
        <taxon>Gunneridae</taxon>
        <taxon>Pentapetalae</taxon>
        <taxon>rosids</taxon>
        <taxon>Vitales</taxon>
        <taxon>Vitaceae</taxon>
        <taxon>Viteae</taxon>
        <taxon>Vitis</taxon>
    </lineage>
</organism>
<accession>A0A438FRC4</accession>
<dbReference type="EMBL" id="QGNW01000771">
    <property type="protein sequence ID" value="RVW62489.1"/>
    <property type="molecule type" value="Genomic_DNA"/>
</dbReference>
<evidence type="ECO:0000313" key="3">
    <source>
        <dbReference type="Proteomes" id="UP000288805"/>
    </source>
</evidence>
<dbReference type="AlphaFoldDB" id="A0A438FRC4"/>
<evidence type="ECO:0000313" key="2">
    <source>
        <dbReference type="EMBL" id="RVW62489.1"/>
    </source>
</evidence>
<proteinExistence type="predicted"/>
<sequence length="172" mass="18765">MSRQANLPPRCPFQKKPITRPIHDPIFPNLGNDNELFKFERDMPSEIASDSVALLDGVVDHFPSLKPLKDDENSVCDRIGSGLESACMYGPNSPRQRGNQSFSENAIASALSEYVSKSPLEDLDGSFCISGINQFDLKENACGADGELNAETKAVKRLESECMLVSSIAQSP</sequence>
<protein>
    <submittedName>
        <fullName evidence="2">Uncharacterized protein</fullName>
    </submittedName>
</protein>
<gene>
    <name evidence="2" type="ORF">CK203_063908</name>
</gene>
<reference evidence="2 3" key="1">
    <citation type="journal article" date="2018" name="PLoS Genet.">
        <title>Population sequencing reveals clonal diversity and ancestral inbreeding in the grapevine cultivar Chardonnay.</title>
        <authorList>
            <person name="Roach M.J."/>
            <person name="Johnson D.L."/>
            <person name="Bohlmann J."/>
            <person name="van Vuuren H.J."/>
            <person name="Jones S.J."/>
            <person name="Pretorius I.S."/>
            <person name="Schmidt S.A."/>
            <person name="Borneman A.R."/>
        </authorList>
    </citation>
    <scope>NUCLEOTIDE SEQUENCE [LARGE SCALE GENOMIC DNA]</scope>
    <source>
        <strain evidence="3">cv. Chardonnay</strain>
        <tissue evidence="2">Leaf</tissue>
    </source>
</reference>
<dbReference type="Proteomes" id="UP000288805">
    <property type="component" value="Unassembled WGS sequence"/>
</dbReference>
<evidence type="ECO:0000256" key="1">
    <source>
        <dbReference type="SAM" id="MobiDB-lite"/>
    </source>
</evidence>
<feature type="region of interest" description="Disordered" evidence="1">
    <location>
        <begin position="1"/>
        <end position="25"/>
    </location>
</feature>
<name>A0A438FRC4_VITVI</name>
<comment type="caution">
    <text evidence="2">The sequence shown here is derived from an EMBL/GenBank/DDBJ whole genome shotgun (WGS) entry which is preliminary data.</text>
</comment>